<proteinExistence type="inferred from homology"/>
<dbReference type="GeneID" id="83204484"/>
<dbReference type="EMBL" id="JAPQKS010000006">
    <property type="protein sequence ID" value="KAJ5223343.1"/>
    <property type="molecule type" value="Genomic_DNA"/>
</dbReference>
<dbReference type="PROSITE" id="PS50160">
    <property type="entry name" value="DNA_LIGASE_A3"/>
    <property type="match status" value="1"/>
</dbReference>
<keyword evidence="5" id="KW-0539">Nucleus</keyword>
<dbReference type="GO" id="GO:0003677">
    <property type="term" value="F:DNA binding"/>
    <property type="evidence" value="ECO:0007669"/>
    <property type="project" value="InterPro"/>
</dbReference>
<protein>
    <recommendedName>
        <fullName evidence="7">ATP-dependent DNA ligase family profile domain-containing protein</fullName>
    </recommendedName>
</protein>
<feature type="region of interest" description="Disordered" evidence="6">
    <location>
        <begin position="679"/>
        <end position="762"/>
    </location>
</feature>
<comment type="caution">
    <text evidence="8">The sequence shown here is derived from an EMBL/GenBank/DDBJ whole genome shotgun (WGS) entry which is preliminary data.</text>
</comment>
<dbReference type="InterPro" id="IPR036599">
    <property type="entry name" value="DNA_ligase_N_sf"/>
</dbReference>
<dbReference type="Pfam" id="PF04675">
    <property type="entry name" value="DNA_ligase_A_N"/>
    <property type="match status" value="1"/>
</dbReference>
<evidence type="ECO:0000313" key="8">
    <source>
        <dbReference type="EMBL" id="KAJ5223343.1"/>
    </source>
</evidence>
<dbReference type="InterPro" id="IPR029710">
    <property type="entry name" value="LIG4"/>
</dbReference>
<organism evidence="8 9">
    <name type="scientific">Penicillium chermesinum</name>
    <dbReference type="NCBI Taxonomy" id="63820"/>
    <lineage>
        <taxon>Eukaryota</taxon>
        <taxon>Fungi</taxon>
        <taxon>Dikarya</taxon>
        <taxon>Ascomycota</taxon>
        <taxon>Pezizomycotina</taxon>
        <taxon>Eurotiomycetes</taxon>
        <taxon>Eurotiomycetidae</taxon>
        <taxon>Eurotiales</taxon>
        <taxon>Aspergillaceae</taxon>
        <taxon>Penicillium</taxon>
    </lineage>
</organism>
<evidence type="ECO:0000256" key="4">
    <source>
        <dbReference type="ARBA" id="ARBA00022840"/>
    </source>
</evidence>
<dbReference type="Gene3D" id="2.40.50.140">
    <property type="entry name" value="Nucleic acid-binding proteins"/>
    <property type="match status" value="1"/>
</dbReference>
<dbReference type="InterPro" id="IPR012340">
    <property type="entry name" value="NA-bd_OB-fold"/>
</dbReference>
<evidence type="ECO:0000256" key="2">
    <source>
        <dbReference type="ARBA" id="ARBA00022598"/>
    </source>
</evidence>
<dbReference type="PANTHER" id="PTHR45997">
    <property type="entry name" value="DNA LIGASE 4"/>
    <property type="match status" value="1"/>
</dbReference>
<gene>
    <name evidence="8" type="ORF">N7468_007885</name>
</gene>
<keyword evidence="2" id="KW-0436">Ligase</keyword>
<feature type="compositionally biased region" description="Basic and acidic residues" evidence="6">
    <location>
        <begin position="724"/>
        <end position="735"/>
    </location>
</feature>
<dbReference type="CDD" id="cd08039">
    <property type="entry name" value="Adenylation_DNA_ligase_Fungal"/>
    <property type="match status" value="1"/>
</dbReference>
<feature type="compositionally biased region" description="Low complexity" evidence="6">
    <location>
        <begin position="683"/>
        <end position="701"/>
    </location>
</feature>
<evidence type="ECO:0000256" key="1">
    <source>
        <dbReference type="ARBA" id="ARBA00007572"/>
    </source>
</evidence>
<dbReference type="GO" id="GO:0003910">
    <property type="term" value="F:DNA ligase (ATP) activity"/>
    <property type="evidence" value="ECO:0007669"/>
    <property type="project" value="InterPro"/>
</dbReference>
<evidence type="ECO:0000256" key="3">
    <source>
        <dbReference type="ARBA" id="ARBA00022741"/>
    </source>
</evidence>
<dbReference type="OrthoDB" id="2160351at2759"/>
<name>A0A9W9NR17_9EURO</name>
<reference evidence="8" key="2">
    <citation type="journal article" date="2023" name="IMA Fungus">
        <title>Comparative genomic study of the Penicillium genus elucidates a diverse pangenome and 15 lateral gene transfer events.</title>
        <authorList>
            <person name="Petersen C."/>
            <person name="Sorensen T."/>
            <person name="Nielsen M.R."/>
            <person name="Sondergaard T.E."/>
            <person name="Sorensen J.L."/>
            <person name="Fitzpatrick D.A."/>
            <person name="Frisvad J.C."/>
            <person name="Nielsen K.L."/>
        </authorList>
    </citation>
    <scope>NUCLEOTIDE SEQUENCE</scope>
    <source>
        <strain evidence="8">IBT 19713</strain>
    </source>
</reference>
<keyword evidence="3" id="KW-0547">Nucleotide-binding</keyword>
<dbReference type="Proteomes" id="UP001150941">
    <property type="component" value="Unassembled WGS sequence"/>
</dbReference>
<dbReference type="PANTHER" id="PTHR45997:SF2">
    <property type="entry name" value="ATP DEPENDENT DNA LIGASE DOMAIN PROTEIN (AFU_ORTHOLOGUE AFUA_5G02430)"/>
    <property type="match status" value="1"/>
</dbReference>
<evidence type="ECO:0000313" key="9">
    <source>
        <dbReference type="Proteomes" id="UP001150941"/>
    </source>
</evidence>
<dbReference type="Gene3D" id="3.30.470.30">
    <property type="entry name" value="DNA ligase/mRNA capping enzyme"/>
    <property type="match status" value="1"/>
</dbReference>
<evidence type="ECO:0000256" key="5">
    <source>
        <dbReference type="ARBA" id="ARBA00023242"/>
    </source>
</evidence>
<dbReference type="RefSeq" id="XP_058327526.1">
    <property type="nucleotide sequence ID" value="XM_058477181.1"/>
</dbReference>
<dbReference type="InterPro" id="IPR012308">
    <property type="entry name" value="DNA_ligase_ATP-dep_N"/>
</dbReference>
<dbReference type="Pfam" id="PF01068">
    <property type="entry name" value="DNA_ligase_A_M"/>
    <property type="match status" value="1"/>
</dbReference>
<reference evidence="8" key="1">
    <citation type="submission" date="2022-11" db="EMBL/GenBank/DDBJ databases">
        <authorList>
            <person name="Petersen C."/>
        </authorList>
    </citation>
    <scope>NUCLEOTIDE SEQUENCE</scope>
    <source>
        <strain evidence="8">IBT 19713</strain>
    </source>
</reference>
<dbReference type="GO" id="GO:0005524">
    <property type="term" value="F:ATP binding"/>
    <property type="evidence" value="ECO:0007669"/>
    <property type="project" value="UniProtKB-KW"/>
</dbReference>
<feature type="compositionally biased region" description="Polar residues" evidence="6">
    <location>
        <begin position="787"/>
        <end position="800"/>
    </location>
</feature>
<dbReference type="GO" id="GO:0006310">
    <property type="term" value="P:DNA recombination"/>
    <property type="evidence" value="ECO:0007669"/>
    <property type="project" value="InterPro"/>
</dbReference>
<keyword evidence="4" id="KW-0067">ATP-binding</keyword>
<dbReference type="GO" id="GO:0006297">
    <property type="term" value="P:nucleotide-excision repair, DNA gap filling"/>
    <property type="evidence" value="ECO:0007669"/>
    <property type="project" value="TreeGrafter"/>
</dbReference>
<dbReference type="AlphaFoldDB" id="A0A9W9NR17"/>
<evidence type="ECO:0000259" key="7">
    <source>
        <dbReference type="PROSITE" id="PS50160"/>
    </source>
</evidence>
<evidence type="ECO:0000256" key="6">
    <source>
        <dbReference type="SAM" id="MobiDB-lite"/>
    </source>
</evidence>
<dbReference type="SUPFAM" id="SSF56091">
    <property type="entry name" value="DNA ligase/mRNA capping enzyme, catalytic domain"/>
    <property type="match status" value="1"/>
</dbReference>
<dbReference type="GO" id="GO:0006303">
    <property type="term" value="P:double-strand break repair via nonhomologous end joining"/>
    <property type="evidence" value="ECO:0007669"/>
    <property type="project" value="TreeGrafter"/>
</dbReference>
<sequence>MGFQFAFLCDLLSALEDDHFSKVLPTKRDTSAIQIINRWCAQHDSCINDIETDRLALLSCMFPDQRPDRVYWLQATSLARVIGRCLRLGSSRLTELGQWKKPGGPDLGKCVENVMSQAENYVPPGRGVTVEEIDTALNMIASRCRFSGPDVRRQHTAVNVDKTLSPLYRRLSSRDAKWLTRLILRGYPLTLPLKYTLGRIHFLLPPLLQFQNTFEGALEMLSSEPMNRFPPNPDGRTAARLSEVACENLYPRTGIKVGRPDYFKARSIKHCLQLVEGRRMSVERKYDGEYCQIHIDLTQSHPIQVFSKSGKDSTADRAGIAPILEETLHLNHTERKFTRKCILEAELVVWSDKRGGIAGFHKLRKFICRSGTLIGVDNDSPPQPYEHLMLVFFDVLLLDDDVCLRKPHRERRLLLQRLIDPVAGRAALAEQEVMRFDRVDRYERLDLAFSRAIAQRWEGLVLKACDEPYFPIHSSGIERKFGGWIKLKKDYIPGLGDTVDLNIIGAYYDSRHAHLVSPQKPLKWTHFLVGCLLNKKEVMHSGDRPRFRVIDVLNHHSMHRNFMQLLNQHGEFQAQDPGDFVQFAIEYGHANTPAASVIFKKTFPVELMGAGFEKPSGARYYTLRFPRILKIHTDRSFEDSASFQELQNLADEARSVPKQDQLEEQEHWRNRLRVGSGYDLYIRSETPPRGSSSESGGSPSSKDSNATASYEESDDCLDSIPTGHEVHQEPRNIHNDRKRKMPPTIYIDDPGLPASSGGISNRSTALTEIGNLSQSNKQPRREVLNGASTKPVQLTNSSPHNPDDVATSKEPSAYIEMLGCASVTNLVAPIPPLEKGLFIKSPLVAIPTYSPSSQTSTLEFLESLAPKESMPLVQQFHPQAASTGTAFGIILINPAEVSLGPKIHEIAKAVHNLMKKSQSCLPCRGAIFFLDQILYEQRACPESSDFCLRTEWPRIGRELYYACVRWDFSGPRGVLHSELDSHRGKPGISVSFEPSHILELADTCPTIR</sequence>
<feature type="region of interest" description="Disordered" evidence="6">
    <location>
        <begin position="787"/>
        <end position="807"/>
    </location>
</feature>
<dbReference type="InterPro" id="IPR012310">
    <property type="entry name" value="DNA_ligase_ATP-dep_cent"/>
</dbReference>
<comment type="similarity">
    <text evidence="1">Belongs to the ATP-dependent DNA ligase family.</text>
</comment>
<feature type="domain" description="ATP-dependent DNA ligase family profile" evidence="7">
    <location>
        <begin position="390"/>
        <end position="533"/>
    </location>
</feature>
<accession>A0A9W9NR17</accession>
<dbReference type="GO" id="GO:0032807">
    <property type="term" value="C:DNA ligase IV complex"/>
    <property type="evidence" value="ECO:0007669"/>
    <property type="project" value="TreeGrafter"/>
</dbReference>
<dbReference type="Gene3D" id="1.10.3260.10">
    <property type="entry name" value="DNA ligase, ATP-dependent, N-terminal domain"/>
    <property type="match status" value="1"/>
</dbReference>
<keyword evidence="9" id="KW-1185">Reference proteome</keyword>